<evidence type="ECO:0000313" key="1">
    <source>
        <dbReference type="EMBL" id="KAG0000103.1"/>
    </source>
</evidence>
<sequence>MVLYRHQSTLRVFKEDMRRQLDDKVKELQHVLHAFVNLQLSFLIPRASPADTQSSSRSRSDTRELQRFRPAPNIGLDKLKMASSIWKEYKRFLEYLESIQVIDQEFKEIKLEEAKILSSAHGKQMREHKLVIQESQVEQMQTPSMLRKEATEKVLRALNREHAGTNGWSANRLREH</sequence>
<protein>
    <submittedName>
        <fullName evidence="1">Uncharacterized protein</fullName>
    </submittedName>
</protein>
<evidence type="ECO:0000313" key="2">
    <source>
        <dbReference type="Proteomes" id="UP000749646"/>
    </source>
</evidence>
<accession>A0A9P6MH59</accession>
<keyword evidence="2" id="KW-1185">Reference proteome</keyword>
<comment type="caution">
    <text evidence="1">The sequence shown here is derived from an EMBL/GenBank/DDBJ whole genome shotgun (WGS) entry which is preliminary data.</text>
</comment>
<proteinExistence type="predicted"/>
<dbReference type="EMBL" id="JAAAHW010000664">
    <property type="protein sequence ID" value="KAG0000103.1"/>
    <property type="molecule type" value="Genomic_DNA"/>
</dbReference>
<organism evidence="1 2">
    <name type="scientific">Modicella reniformis</name>
    <dbReference type="NCBI Taxonomy" id="1440133"/>
    <lineage>
        <taxon>Eukaryota</taxon>
        <taxon>Fungi</taxon>
        <taxon>Fungi incertae sedis</taxon>
        <taxon>Mucoromycota</taxon>
        <taxon>Mortierellomycotina</taxon>
        <taxon>Mortierellomycetes</taxon>
        <taxon>Mortierellales</taxon>
        <taxon>Mortierellaceae</taxon>
        <taxon>Modicella</taxon>
    </lineage>
</organism>
<name>A0A9P6MH59_9FUNG</name>
<gene>
    <name evidence="1" type="ORF">BGZ65_004646</name>
</gene>
<dbReference type="AlphaFoldDB" id="A0A9P6MH59"/>
<dbReference type="Proteomes" id="UP000749646">
    <property type="component" value="Unassembled WGS sequence"/>
</dbReference>
<reference evidence="1" key="1">
    <citation type="journal article" date="2020" name="Fungal Divers.">
        <title>Resolving the Mortierellaceae phylogeny through synthesis of multi-gene phylogenetics and phylogenomics.</title>
        <authorList>
            <person name="Vandepol N."/>
            <person name="Liber J."/>
            <person name="Desiro A."/>
            <person name="Na H."/>
            <person name="Kennedy M."/>
            <person name="Barry K."/>
            <person name="Grigoriev I.V."/>
            <person name="Miller A.N."/>
            <person name="O'Donnell K."/>
            <person name="Stajich J.E."/>
            <person name="Bonito G."/>
        </authorList>
    </citation>
    <scope>NUCLEOTIDE SEQUENCE</scope>
    <source>
        <strain evidence="1">MES-2147</strain>
    </source>
</reference>